<protein>
    <submittedName>
        <fullName evidence="1">Uncharacterized protein</fullName>
    </submittedName>
</protein>
<proteinExistence type="predicted"/>
<dbReference type="Proteomes" id="UP001055879">
    <property type="component" value="Linkage Group LG01"/>
</dbReference>
<reference evidence="1 2" key="2">
    <citation type="journal article" date="2022" name="Mol. Ecol. Resour.">
        <title>The genomes of chicory, endive, great burdock and yacon provide insights into Asteraceae paleo-polyploidization history and plant inulin production.</title>
        <authorList>
            <person name="Fan W."/>
            <person name="Wang S."/>
            <person name="Wang H."/>
            <person name="Wang A."/>
            <person name="Jiang F."/>
            <person name="Liu H."/>
            <person name="Zhao H."/>
            <person name="Xu D."/>
            <person name="Zhang Y."/>
        </authorList>
    </citation>
    <scope>NUCLEOTIDE SEQUENCE [LARGE SCALE GENOMIC DNA]</scope>
    <source>
        <strain evidence="2">cv. Niubang</strain>
    </source>
</reference>
<accession>A0ACB9FHG4</accession>
<comment type="caution">
    <text evidence="1">The sequence shown here is derived from an EMBL/GenBank/DDBJ whole genome shotgun (WGS) entry which is preliminary data.</text>
</comment>
<name>A0ACB9FHG4_ARCLA</name>
<evidence type="ECO:0000313" key="2">
    <source>
        <dbReference type="Proteomes" id="UP001055879"/>
    </source>
</evidence>
<evidence type="ECO:0000313" key="1">
    <source>
        <dbReference type="EMBL" id="KAI3770580.1"/>
    </source>
</evidence>
<keyword evidence="2" id="KW-1185">Reference proteome</keyword>
<reference evidence="2" key="1">
    <citation type="journal article" date="2022" name="Mol. Ecol. Resour.">
        <title>The genomes of chicory, endive, great burdock and yacon provide insights into Asteraceae palaeo-polyploidization history and plant inulin production.</title>
        <authorList>
            <person name="Fan W."/>
            <person name="Wang S."/>
            <person name="Wang H."/>
            <person name="Wang A."/>
            <person name="Jiang F."/>
            <person name="Liu H."/>
            <person name="Zhao H."/>
            <person name="Xu D."/>
            <person name="Zhang Y."/>
        </authorList>
    </citation>
    <scope>NUCLEOTIDE SEQUENCE [LARGE SCALE GENOMIC DNA]</scope>
    <source>
        <strain evidence="2">cv. Niubang</strain>
    </source>
</reference>
<dbReference type="EMBL" id="CM042047">
    <property type="protein sequence ID" value="KAI3770580.1"/>
    <property type="molecule type" value="Genomic_DNA"/>
</dbReference>
<gene>
    <name evidence="1" type="ORF">L6452_01718</name>
</gene>
<organism evidence="1 2">
    <name type="scientific">Arctium lappa</name>
    <name type="common">Greater burdock</name>
    <name type="synonym">Lappa major</name>
    <dbReference type="NCBI Taxonomy" id="4217"/>
    <lineage>
        <taxon>Eukaryota</taxon>
        <taxon>Viridiplantae</taxon>
        <taxon>Streptophyta</taxon>
        <taxon>Embryophyta</taxon>
        <taxon>Tracheophyta</taxon>
        <taxon>Spermatophyta</taxon>
        <taxon>Magnoliopsida</taxon>
        <taxon>eudicotyledons</taxon>
        <taxon>Gunneridae</taxon>
        <taxon>Pentapetalae</taxon>
        <taxon>asterids</taxon>
        <taxon>campanulids</taxon>
        <taxon>Asterales</taxon>
        <taxon>Asteraceae</taxon>
        <taxon>Carduoideae</taxon>
        <taxon>Cardueae</taxon>
        <taxon>Arctiinae</taxon>
        <taxon>Arctium</taxon>
    </lineage>
</organism>
<sequence>MQASGSTGTGKKKVRGAYYGASIEKEIAMNRGTGVTRLEVLFDPITGKAIDKYGKWFNNFTAHLVRENVSPEFFFWKNVPQTDIEVIYQKLSAHFITFKTLTSFFIQISISLPFVSLFPFLKHLLLPPAVPQPRLLLSLIR</sequence>